<dbReference type="GO" id="GO:0006508">
    <property type="term" value="P:proteolysis"/>
    <property type="evidence" value="ECO:0007669"/>
    <property type="project" value="UniProtKB-KW"/>
</dbReference>
<dbReference type="Pfam" id="PF02586">
    <property type="entry name" value="SRAP"/>
    <property type="match status" value="1"/>
</dbReference>
<proteinExistence type="inferred from homology"/>
<dbReference type="InterPro" id="IPR036590">
    <property type="entry name" value="SRAP-like"/>
</dbReference>
<name>M3IKB4_CANMX</name>
<dbReference type="PANTHER" id="PTHR13604">
    <property type="entry name" value="DC12-RELATED"/>
    <property type="match status" value="1"/>
</dbReference>
<dbReference type="Pfam" id="PF10213">
    <property type="entry name" value="MRP-S28"/>
    <property type="match status" value="1"/>
</dbReference>
<dbReference type="PANTHER" id="PTHR13604:SF0">
    <property type="entry name" value="ABASIC SITE PROCESSING PROTEIN HMCES"/>
    <property type="match status" value="1"/>
</dbReference>
<evidence type="ECO:0000256" key="5">
    <source>
        <dbReference type="ARBA" id="ARBA00023124"/>
    </source>
</evidence>
<keyword evidence="3" id="KW-0227">DNA damage</keyword>
<dbReference type="STRING" id="1245528.M3IKB4"/>
<comment type="caution">
    <text evidence="10">The sequence shown here is derived from an EMBL/GenBank/DDBJ whole genome shotgun (WGS) entry which is preliminary data.</text>
</comment>
<keyword evidence="2" id="KW-0645">Protease</keyword>
<evidence type="ECO:0000313" key="10">
    <source>
        <dbReference type="EMBL" id="EMG46851.1"/>
    </source>
</evidence>
<keyword evidence="6" id="KW-0238">DNA-binding</keyword>
<dbReference type="eggNOG" id="KOG3933">
    <property type="taxonomic scope" value="Eukaryota"/>
</dbReference>
<dbReference type="GO" id="GO:0016829">
    <property type="term" value="F:lyase activity"/>
    <property type="evidence" value="ECO:0007669"/>
    <property type="project" value="UniProtKB-KW"/>
</dbReference>
<dbReference type="eggNOG" id="KOG2618">
    <property type="taxonomic scope" value="Eukaryota"/>
</dbReference>
<feature type="domain" description="Small ribosomal subunit protein mS35 mitochondrial conserved" evidence="9">
    <location>
        <begin position="474"/>
        <end position="601"/>
    </location>
</feature>
<dbReference type="Gene3D" id="3.90.1680.10">
    <property type="entry name" value="SOS response associated peptidase-like"/>
    <property type="match status" value="1"/>
</dbReference>
<evidence type="ECO:0000256" key="3">
    <source>
        <dbReference type="ARBA" id="ARBA00022763"/>
    </source>
</evidence>
<dbReference type="AlphaFoldDB" id="M3IKB4"/>
<dbReference type="EMBL" id="AOGT01001852">
    <property type="protein sequence ID" value="EMG46851.1"/>
    <property type="molecule type" value="Genomic_DNA"/>
</dbReference>
<keyword evidence="7" id="KW-0456">Lyase</keyword>
<keyword evidence="4" id="KW-0378">Hydrolase</keyword>
<evidence type="ECO:0000256" key="6">
    <source>
        <dbReference type="ARBA" id="ARBA00023125"/>
    </source>
</evidence>
<feature type="compositionally biased region" description="Basic and acidic residues" evidence="8">
    <location>
        <begin position="278"/>
        <end position="295"/>
    </location>
</feature>
<evidence type="ECO:0000313" key="11">
    <source>
        <dbReference type="Proteomes" id="UP000011777"/>
    </source>
</evidence>
<evidence type="ECO:0000256" key="8">
    <source>
        <dbReference type="SAM" id="MobiDB-lite"/>
    </source>
</evidence>
<dbReference type="InterPro" id="IPR019349">
    <property type="entry name" value="Ribosomal_mS35_mit"/>
</dbReference>
<dbReference type="GO" id="GO:0106300">
    <property type="term" value="P:protein-DNA covalent cross-linking repair"/>
    <property type="evidence" value="ECO:0007669"/>
    <property type="project" value="InterPro"/>
</dbReference>
<dbReference type="GO" id="GO:0008233">
    <property type="term" value="F:peptidase activity"/>
    <property type="evidence" value="ECO:0007669"/>
    <property type="project" value="UniProtKB-KW"/>
</dbReference>
<comment type="similarity">
    <text evidence="1">Belongs to the SOS response-associated peptidase family.</text>
</comment>
<evidence type="ECO:0000256" key="7">
    <source>
        <dbReference type="ARBA" id="ARBA00023239"/>
    </source>
</evidence>
<dbReference type="HOGENOM" id="CLU_430818_0_0_1"/>
<evidence type="ECO:0000256" key="1">
    <source>
        <dbReference type="ARBA" id="ARBA00008136"/>
    </source>
</evidence>
<sequence>MRRGRRRVQFDTSRVTNWYPSYNIAPTNTSLIIYMIQPPENNIAYDYILEPSKFGLIPNWLKPNDPTPVGKDNNNTTHEKVAYSKELGKNQAKYFNCRRESLNQTRSVWNSCKKHRCVIPIQGYFEWKKTEKTKIPYFVHSKTSSLCYLAGFYSHNYNYTENRNVKDEYLSTFTIITVPADKSDEYDLSWLHSRKPMLLEPGSKAWFDWLDPEKPWSDDFIGAVLNSTTNKAYADIEGYIVTKDVGNTSNDGEEMIKRVNAKKQPSIGSFFSPEKKVETTKIKTEKQEDKKRPKEELEDEDKQITKKVKIEPGLKQERNLTNQQMKPGNLKIASLIRCYSSEAATKAPAASTPLFLNPHAWKGLPADQIFELHNIRKEYLGDAYNPTDEERTAILSTITDLSAAKKPLDYAFEVENFKERLMNNTPMMDRGKPQKLSNQFVINSGEAPHQKRRLEQLTRTCAYEIPLLVKYRQPYVPRKRTEAPLKFTYNSDFSDETSNAHNRKVTLTVALKDLKLDAKQEHKFKILADSKFNHDKNIFTLKCERYPEAAQNVSWLAETFNKLLAEAKDLSKDDMSDIPLSKTYMIKSNKKSLPKFPENWKRPQDAPTKRFNIVEALVKNTEAAKDAEYLQKITP</sequence>
<keyword evidence="11" id="KW-1185">Reference proteome</keyword>
<evidence type="ECO:0000256" key="4">
    <source>
        <dbReference type="ARBA" id="ARBA00022801"/>
    </source>
</evidence>
<keyword evidence="5" id="KW-0190">Covalent protein-DNA linkage</keyword>
<organism evidence="10 11">
    <name type="scientific">Candida maltosa (strain Xu316)</name>
    <name type="common">Yeast</name>
    <dbReference type="NCBI Taxonomy" id="1245528"/>
    <lineage>
        <taxon>Eukaryota</taxon>
        <taxon>Fungi</taxon>
        <taxon>Dikarya</taxon>
        <taxon>Ascomycota</taxon>
        <taxon>Saccharomycotina</taxon>
        <taxon>Pichiomycetes</taxon>
        <taxon>Debaryomycetaceae</taxon>
        <taxon>Candida/Lodderomyces clade</taxon>
        <taxon>Candida</taxon>
    </lineage>
</organism>
<reference evidence="10 11" key="1">
    <citation type="submission" date="2013-02" db="EMBL/GenBank/DDBJ databases">
        <title>Genome sequence of Candida maltosa Xu316, a potential industrial strain for xylitol and ethanol production.</title>
        <authorList>
            <person name="Yu J."/>
            <person name="Wang Q."/>
            <person name="Geng X."/>
            <person name="Bao W."/>
            <person name="He P."/>
            <person name="Cai J."/>
        </authorList>
    </citation>
    <scope>NUCLEOTIDE SEQUENCE [LARGE SCALE GENOMIC DNA]</scope>
    <source>
        <strain evidence="11">Xu316</strain>
    </source>
</reference>
<dbReference type="SUPFAM" id="SSF143081">
    <property type="entry name" value="BB1717-like"/>
    <property type="match status" value="1"/>
</dbReference>
<dbReference type="OrthoDB" id="283424at2759"/>
<evidence type="ECO:0000256" key="2">
    <source>
        <dbReference type="ARBA" id="ARBA00022670"/>
    </source>
</evidence>
<dbReference type="Proteomes" id="UP000011777">
    <property type="component" value="Unassembled WGS sequence"/>
</dbReference>
<dbReference type="InterPro" id="IPR003738">
    <property type="entry name" value="SRAP"/>
</dbReference>
<feature type="region of interest" description="Disordered" evidence="8">
    <location>
        <begin position="278"/>
        <end position="302"/>
    </location>
</feature>
<gene>
    <name evidence="10" type="ORF">G210_2876</name>
</gene>
<accession>M3IKB4</accession>
<protein>
    <recommendedName>
        <fullName evidence="9">Small ribosomal subunit protein mS35 mitochondrial conserved domain-containing protein</fullName>
    </recommendedName>
</protein>
<evidence type="ECO:0000259" key="9">
    <source>
        <dbReference type="Pfam" id="PF10213"/>
    </source>
</evidence>
<dbReference type="GO" id="GO:0003697">
    <property type="term" value="F:single-stranded DNA binding"/>
    <property type="evidence" value="ECO:0007669"/>
    <property type="project" value="InterPro"/>
</dbReference>